<evidence type="ECO:0000313" key="1">
    <source>
        <dbReference type="EMBL" id="GJS78078.1"/>
    </source>
</evidence>
<protein>
    <submittedName>
        <fullName evidence="1">Uncharacterized protein</fullName>
    </submittedName>
</protein>
<reference evidence="1" key="1">
    <citation type="journal article" date="2022" name="Int. J. Mol. Sci.">
        <title>Draft Genome of Tanacetum Coccineum: Genomic Comparison of Closely Related Tanacetum-Family Plants.</title>
        <authorList>
            <person name="Yamashiro T."/>
            <person name="Shiraishi A."/>
            <person name="Nakayama K."/>
            <person name="Satake H."/>
        </authorList>
    </citation>
    <scope>NUCLEOTIDE SEQUENCE</scope>
</reference>
<name>A0ABQ4YMU9_9ASTR</name>
<reference evidence="1" key="2">
    <citation type="submission" date="2022-01" db="EMBL/GenBank/DDBJ databases">
        <authorList>
            <person name="Yamashiro T."/>
            <person name="Shiraishi A."/>
            <person name="Satake H."/>
            <person name="Nakayama K."/>
        </authorList>
    </citation>
    <scope>NUCLEOTIDE SEQUENCE</scope>
</reference>
<gene>
    <name evidence="1" type="ORF">Tco_0727959</name>
</gene>
<proteinExistence type="predicted"/>
<accession>A0ABQ4YMU9</accession>
<evidence type="ECO:0000313" key="2">
    <source>
        <dbReference type="Proteomes" id="UP001151760"/>
    </source>
</evidence>
<organism evidence="1 2">
    <name type="scientific">Tanacetum coccineum</name>
    <dbReference type="NCBI Taxonomy" id="301880"/>
    <lineage>
        <taxon>Eukaryota</taxon>
        <taxon>Viridiplantae</taxon>
        <taxon>Streptophyta</taxon>
        <taxon>Embryophyta</taxon>
        <taxon>Tracheophyta</taxon>
        <taxon>Spermatophyta</taxon>
        <taxon>Magnoliopsida</taxon>
        <taxon>eudicotyledons</taxon>
        <taxon>Gunneridae</taxon>
        <taxon>Pentapetalae</taxon>
        <taxon>asterids</taxon>
        <taxon>campanulids</taxon>
        <taxon>Asterales</taxon>
        <taxon>Asteraceae</taxon>
        <taxon>Asteroideae</taxon>
        <taxon>Anthemideae</taxon>
        <taxon>Anthemidinae</taxon>
        <taxon>Tanacetum</taxon>
    </lineage>
</organism>
<keyword evidence="2" id="KW-1185">Reference proteome</keyword>
<dbReference type="EMBL" id="BQNB010010497">
    <property type="protein sequence ID" value="GJS78078.1"/>
    <property type="molecule type" value="Genomic_DNA"/>
</dbReference>
<sequence>MHTRKETRNLGLRKITDELGPQPIRFEWKDNGTMLPLGDHSSHWSNLLGEIVREFPMHFGSWRNIPAERKEGVLGKIRTQFDLKPHMQSELWPEIRKGIDQHLGKIYTDNKSSLKRDYWVKNPDDETYDVEAIRS</sequence>
<dbReference type="Proteomes" id="UP001151760">
    <property type="component" value="Unassembled WGS sequence"/>
</dbReference>
<comment type="caution">
    <text evidence="1">The sequence shown here is derived from an EMBL/GenBank/DDBJ whole genome shotgun (WGS) entry which is preliminary data.</text>
</comment>